<feature type="domain" description="Peptidase A1" evidence="3">
    <location>
        <begin position="1"/>
        <end position="291"/>
    </location>
</feature>
<dbReference type="Pfam" id="PF00026">
    <property type="entry name" value="Asp"/>
    <property type="match status" value="1"/>
</dbReference>
<evidence type="ECO:0000256" key="1">
    <source>
        <dbReference type="SAM" id="MobiDB-lite"/>
    </source>
</evidence>
<dbReference type="InParanoid" id="A0A0C3H5X8"/>
<feature type="compositionally biased region" description="Pro residues" evidence="1">
    <location>
        <begin position="385"/>
        <end position="398"/>
    </location>
</feature>
<reference evidence="5" key="2">
    <citation type="submission" date="2015-01" db="EMBL/GenBank/DDBJ databases">
        <title>Evolutionary Origins and Diversification of the Mycorrhizal Mutualists.</title>
        <authorList>
            <consortium name="DOE Joint Genome Institute"/>
            <consortium name="Mycorrhizal Genomics Consortium"/>
            <person name="Kohler A."/>
            <person name="Kuo A."/>
            <person name="Nagy L.G."/>
            <person name="Floudas D."/>
            <person name="Copeland A."/>
            <person name="Barry K.W."/>
            <person name="Cichocki N."/>
            <person name="Veneault-Fourrey C."/>
            <person name="LaButti K."/>
            <person name="Lindquist E.A."/>
            <person name="Lipzen A."/>
            <person name="Lundell T."/>
            <person name="Morin E."/>
            <person name="Murat C."/>
            <person name="Riley R."/>
            <person name="Ohm R."/>
            <person name="Sun H."/>
            <person name="Tunlid A."/>
            <person name="Henrissat B."/>
            <person name="Grigoriev I.V."/>
            <person name="Hibbett D.S."/>
            <person name="Martin F."/>
        </authorList>
    </citation>
    <scope>NUCLEOTIDE SEQUENCE [LARGE SCALE GENOMIC DNA]</scope>
    <source>
        <strain evidence="5">Zn</strain>
    </source>
</reference>
<keyword evidence="2" id="KW-0472">Membrane</keyword>
<evidence type="ECO:0000313" key="4">
    <source>
        <dbReference type="EMBL" id="KIN03581.1"/>
    </source>
</evidence>
<dbReference type="OrthoDB" id="4074350at2759"/>
<feature type="non-terminal residue" evidence="4">
    <location>
        <position position="1"/>
    </location>
</feature>
<dbReference type="SUPFAM" id="SSF50630">
    <property type="entry name" value="Acid proteases"/>
    <property type="match status" value="1"/>
</dbReference>
<dbReference type="InterPro" id="IPR021109">
    <property type="entry name" value="Peptidase_aspartic_dom_sf"/>
</dbReference>
<dbReference type="HOGENOM" id="CLU_009988_3_1_1"/>
<sequence length="398" mass="42303">WGINKDGVGFEANLGYSQPADYGLETVGLGFVAGGASGPTLANQTVAGFETDSPFYLGLFGLGTQPVNYSIIGNFSAQSYFSNLRAQSLIPGLSWSYTAGAKYPSGLKDGQYGQLIFGGYDSSRFTSNTATFTLNQDIDRDIVVAIQSITYSGTTQETLLSTPIFAFIESTDPNIWLPAAACTAFEKAFGISIDKSTGLYLINSTHYSQLVATNPEVTFSIANSLSGGQSVNIVLPFNAFALSASYPFTPADTYYFPLKKAANDTQYTLGRTFLQEAYLTVDYERGNFSVSQCVWNDGATPQINSILSPSYVTNSTDSNRPASAKAKTVNTGAIAGAAIAGVAVLGLVGGALWYFLRRRKQNAAESAAPDNVALTNVHPELPTYPGEPFPNPHASPPL</sequence>
<dbReference type="InterPro" id="IPR033121">
    <property type="entry name" value="PEPTIDASE_A1"/>
</dbReference>
<dbReference type="Gene3D" id="2.40.70.10">
    <property type="entry name" value="Acid Proteases"/>
    <property type="match status" value="2"/>
</dbReference>
<feature type="non-terminal residue" evidence="4">
    <location>
        <position position="398"/>
    </location>
</feature>
<evidence type="ECO:0000259" key="3">
    <source>
        <dbReference type="PROSITE" id="PS51767"/>
    </source>
</evidence>
<organism evidence="4 5">
    <name type="scientific">Oidiodendron maius (strain Zn)</name>
    <dbReference type="NCBI Taxonomy" id="913774"/>
    <lineage>
        <taxon>Eukaryota</taxon>
        <taxon>Fungi</taxon>
        <taxon>Dikarya</taxon>
        <taxon>Ascomycota</taxon>
        <taxon>Pezizomycotina</taxon>
        <taxon>Leotiomycetes</taxon>
        <taxon>Leotiomycetes incertae sedis</taxon>
        <taxon>Myxotrichaceae</taxon>
        <taxon>Oidiodendron</taxon>
    </lineage>
</organism>
<evidence type="ECO:0000256" key="2">
    <source>
        <dbReference type="SAM" id="Phobius"/>
    </source>
</evidence>
<dbReference type="Proteomes" id="UP000054321">
    <property type="component" value="Unassembled WGS sequence"/>
</dbReference>
<dbReference type="STRING" id="913774.A0A0C3H5X8"/>
<name>A0A0C3H5X8_OIDMZ</name>
<protein>
    <recommendedName>
        <fullName evidence="3">Peptidase A1 domain-containing protein</fullName>
    </recommendedName>
</protein>
<gene>
    <name evidence="4" type="ORF">OIDMADRAFT_86787</name>
</gene>
<keyword evidence="2" id="KW-0812">Transmembrane</keyword>
<feature type="region of interest" description="Disordered" evidence="1">
    <location>
        <begin position="376"/>
        <end position="398"/>
    </location>
</feature>
<accession>A0A0C3H5X8</accession>
<proteinExistence type="predicted"/>
<evidence type="ECO:0000313" key="5">
    <source>
        <dbReference type="Proteomes" id="UP000054321"/>
    </source>
</evidence>
<dbReference type="EMBL" id="KN832873">
    <property type="protein sequence ID" value="KIN03581.1"/>
    <property type="molecule type" value="Genomic_DNA"/>
</dbReference>
<feature type="transmembrane region" description="Helical" evidence="2">
    <location>
        <begin position="333"/>
        <end position="356"/>
    </location>
</feature>
<keyword evidence="5" id="KW-1185">Reference proteome</keyword>
<dbReference type="PROSITE" id="PS51767">
    <property type="entry name" value="PEPTIDASE_A1"/>
    <property type="match status" value="1"/>
</dbReference>
<reference evidence="4 5" key="1">
    <citation type="submission" date="2014-04" db="EMBL/GenBank/DDBJ databases">
        <authorList>
            <consortium name="DOE Joint Genome Institute"/>
            <person name="Kuo A."/>
            <person name="Martino E."/>
            <person name="Perotto S."/>
            <person name="Kohler A."/>
            <person name="Nagy L.G."/>
            <person name="Floudas D."/>
            <person name="Copeland A."/>
            <person name="Barry K.W."/>
            <person name="Cichocki N."/>
            <person name="Veneault-Fourrey C."/>
            <person name="LaButti K."/>
            <person name="Lindquist E.A."/>
            <person name="Lipzen A."/>
            <person name="Lundell T."/>
            <person name="Morin E."/>
            <person name="Murat C."/>
            <person name="Sun H."/>
            <person name="Tunlid A."/>
            <person name="Henrissat B."/>
            <person name="Grigoriev I.V."/>
            <person name="Hibbett D.S."/>
            <person name="Martin F."/>
            <person name="Nordberg H.P."/>
            <person name="Cantor M.N."/>
            <person name="Hua S.X."/>
        </authorList>
    </citation>
    <scope>NUCLEOTIDE SEQUENCE [LARGE SCALE GENOMIC DNA]</scope>
    <source>
        <strain evidence="4 5">Zn</strain>
    </source>
</reference>
<dbReference type="AlphaFoldDB" id="A0A0C3H5X8"/>
<keyword evidence="2" id="KW-1133">Transmembrane helix</keyword>